<dbReference type="Proteomes" id="UP000326924">
    <property type="component" value="Unassembled WGS sequence"/>
</dbReference>
<gene>
    <name evidence="2" type="ORF">FN846DRAFT_966078</name>
</gene>
<keyword evidence="1" id="KW-1133">Transmembrane helix</keyword>
<feature type="transmembrane region" description="Helical" evidence="1">
    <location>
        <begin position="9"/>
        <end position="29"/>
    </location>
</feature>
<accession>A0A5J5EM85</accession>
<dbReference type="InParanoid" id="A0A5J5EM85"/>
<keyword evidence="1" id="KW-0812">Transmembrane</keyword>
<evidence type="ECO:0000313" key="2">
    <source>
        <dbReference type="EMBL" id="KAA8896177.1"/>
    </source>
</evidence>
<evidence type="ECO:0000256" key="1">
    <source>
        <dbReference type="SAM" id="Phobius"/>
    </source>
</evidence>
<name>A0A5J5EM85_9PEZI</name>
<organism evidence="2 3">
    <name type="scientific">Sphaerosporella brunnea</name>
    <dbReference type="NCBI Taxonomy" id="1250544"/>
    <lineage>
        <taxon>Eukaryota</taxon>
        <taxon>Fungi</taxon>
        <taxon>Dikarya</taxon>
        <taxon>Ascomycota</taxon>
        <taxon>Pezizomycotina</taxon>
        <taxon>Pezizomycetes</taxon>
        <taxon>Pezizales</taxon>
        <taxon>Pyronemataceae</taxon>
        <taxon>Sphaerosporella</taxon>
    </lineage>
</organism>
<reference evidence="2 3" key="1">
    <citation type="submission" date="2019-09" db="EMBL/GenBank/DDBJ databases">
        <title>Draft genome of the ectomycorrhizal ascomycete Sphaerosporella brunnea.</title>
        <authorList>
            <consortium name="DOE Joint Genome Institute"/>
            <person name="Benucci G.M."/>
            <person name="Marozzi G."/>
            <person name="Antonielli L."/>
            <person name="Sanchez S."/>
            <person name="Marco P."/>
            <person name="Wang X."/>
            <person name="Falini L.B."/>
            <person name="Barry K."/>
            <person name="Haridas S."/>
            <person name="Lipzen A."/>
            <person name="Labutti K."/>
            <person name="Grigoriev I.V."/>
            <person name="Murat C."/>
            <person name="Martin F."/>
            <person name="Albertini E."/>
            <person name="Donnini D."/>
            <person name="Bonito G."/>
        </authorList>
    </citation>
    <scope>NUCLEOTIDE SEQUENCE [LARGE SCALE GENOMIC DNA]</scope>
    <source>
        <strain evidence="2 3">Sb_GMNB300</strain>
    </source>
</reference>
<keyword evidence="3" id="KW-1185">Reference proteome</keyword>
<comment type="caution">
    <text evidence="2">The sequence shown here is derived from an EMBL/GenBank/DDBJ whole genome shotgun (WGS) entry which is preliminary data.</text>
</comment>
<keyword evidence="1" id="KW-0472">Membrane</keyword>
<sequence length="62" mass="6656">MAVAGCKAVFFCLIWWVLGRIWVICLPVVTLSSTQERMQSLAAALGSFCFVGVSSYVAVAVV</sequence>
<evidence type="ECO:0000313" key="3">
    <source>
        <dbReference type="Proteomes" id="UP000326924"/>
    </source>
</evidence>
<protein>
    <submittedName>
        <fullName evidence="2">Uncharacterized protein</fullName>
    </submittedName>
</protein>
<feature type="transmembrane region" description="Helical" evidence="1">
    <location>
        <begin position="41"/>
        <end position="61"/>
    </location>
</feature>
<proteinExistence type="predicted"/>
<dbReference type="EMBL" id="VXIS01000224">
    <property type="protein sequence ID" value="KAA8896177.1"/>
    <property type="molecule type" value="Genomic_DNA"/>
</dbReference>
<dbReference type="AlphaFoldDB" id="A0A5J5EM85"/>